<feature type="chain" id="PRO_5001991803" description="Outer membrane protein beta-barrel domain-containing protein" evidence="1">
    <location>
        <begin position="21"/>
        <end position="202"/>
    </location>
</feature>
<dbReference type="eggNOG" id="COG3637">
    <property type="taxonomic scope" value="Bacteria"/>
</dbReference>
<keyword evidence="1" id="KW-0732">Signal</keyword>
<feature type="domain" description="Outer membrane protein beta-barrel" evidence="2">
    <location>
        <begin position="19"/>
        <end position="180"/>
    </location>
</feature>
<feature type="signal peptide" evidence="1">
    <location>
        <begin position="1"/>
        <end position="20"/>
    </location>
</feature>
<dbReference type="InterPro" id="IPR011250">
    <property type="entry name" value="OMP/PagP_B-barrel"/>
</dbReference>
<dbReference type="AlphaFoldDB" id="A0A0A2M851"/>
<dbReference type="SUPFAM" id="SSF56925">
    <property type="entry name" value="OMPA-like"/>
    <property type="match status" value="1"/>
</dbReference>
<dbReference type="STRING" id="1406840.Q763_01640"/>
<reference evidence="3 4" key="1">
    <citation type="submission" date="2013-09" db="EMBL/GenBank/DDBJ databases">
        <authorList>
            <person name="Zeng Z."/>
            <person name="Chen C."/>
        </authorList>
    </citation>
    <scope>NUCLEOTIDE SEQUENCE [LARGE SCALE GENOMIC DNA]</scope>
    <source>
        <strain evidence="3 4">F44-8</strain>
    </source>
</reference>
<dbReference type="InterPro" id="IPR025665">
    <property type="entry name" value="Beta-barrel_OMP_2"/>
</dbReference>
<keyword evidence="4" id="KW-1185">Reference proteome</keyword>
<dbReference type="Proteomes" id="UP000030129">
    <property type="component" value="Unassembled WGS sequence"/>
</dbReference>
<dbReference type="RefSeq" id="WP_035130396.1">
    <property type="nucleotide sequence ID" value="NZ_JRLV01000001.1"/>
</dbReference>
<sequence length="202" mass="21723">MKKILLSAAAIMAFGFASQAQDIKFGAKAGVNFSTLSGADGDVSSRTGFHIGAVAEVKLTEQFSIQPEILYSMQGADQEATEEFMGVTYNYESSLKLGYINVPVMAKYYLMEGLSIEAGPQVGFLLSAKEEYNVEGESGEEDVKDSVSSIDFGLAGGVSYDLPVGLFFNARYYAGLSNVYDGDLDGIEYQNGVFSLSVGYKF</sequence>
<protein>
    <recommendedName>
        <fullName evidence="2">Outer membrane protein beta-barrel domain-containing protein</fullName>
    </recommendedName>
</protein>
<dbReference type="Gene3D" id="2.40.160.20">
    <property type="match status" value="1"/>
</dbReference>
<comment type="caution">
    <text evidence="3">The sequence shown here is derived from an EMBL/GenBank/DDBJ whole genome shotgun (WGS) entry which is preliminary data.</text>
</comment>
<evidence type="ECO:0000313" key="3">
    <source>
        <dbReference type="EMBL" id="KGO84470.1"/>
    </source>
</evidence>
<dbReference type="EMBL" id="JRLV01000001">
    <property type="protein sequence ID" value="KGO84470.1"/>
    <property type="molecule type" value="Genomic_DNA"/>
</dbReference>
<proteinExistence type="predicted"/>
<gene>
    <name evidence="3" type="ORF">Q763_01640</name>
</gene>
<evidence type="ECO:0000313" key="4">
    <source>
        <dbReference type="Proteomes" id="UP000030129"/>
    </source>
</evidence>
<dbReference type="Pfam" id="PF13568">
    <property type="entry name" value="OMP_b-brl_2"/>
    <property type="match status" value="1"/>
</dbReference>
<organism evidence="3 4">
    <name type="scientific">Flavobacterium beibuense F44-8</name>
    <dbReference type="NCBI Taxonomy" id="1406840"/>
    <lineage>
        <taxon>Bacteria</taxon>
        <taxon>Pseudomonadati</taxon>
        <taxon>Bacteroidota</taxon>
        <taxon>Flavobacteriia</taxon>
        <taxon>Flavobacteriales</taxon>
        <taxon>Flavobacteriaceae</taxon>
        <taxon>Flavobacterium</taxon>
    </lineage>
</organism>
<name>A0A0A2M851_9FLAO</name>
<evidence type="ECO:0000259" key="2">
    <source>
        <dbReference type="Pfam" id="PF13568"/>
    </source>
</evidence>
<evidence type="ECO:0000256" key="1">
    <source>
        <dbReference type="SAM" id="SignalP"/>
    </source>
</evidence>
<accession>A0A0A2M851</accession>